<accession>A0A4S8QN19</accession>
<sequence length="908" mass="103286">MVRKLDNGLLVKDGPLCYMVLKNSACQIGFNDNSCYEEGLLRDHSDLVKFSDPFDNDYIRVLDSLRGLVDKAPDIFEARFASIKKLSTEEKCHWDDLNKPHYASFKTGNKVRDPVQGSLEWLITSQDEAKNSQEDAFSSTCDPNKETNHQPDHIVPLRGKDFIKWRDTAQSSVLLVTGSPGQGKSVLTNFVVDHLKARVDQPNFFKEKTIYYFCNIKNEENSRIASSILRSFIVQLCEDQRLYQRLPNRFQNKNEKNEFFTNSIDDLWVVFCDLITAEIYHCIYCVIDGLDVYIPEMASLLRYLGNHLRTIPSGDSILKLFCTSRPVKLVIESGFSPRRTLLASTKDLSLFIDSELSSFEGTFTNDMRNEITETARAGMGRTFLWVSILLREIRELEILSLNNIKRKINQLPTEMNALYLNLVVKVLQNPETIVLLTWITYARLPLSLKELEIALAVYMTKSPKQWRDCDGERVPLNAKVIQTLLGSLVEVIGENAFLIHQTLRDFLRNSGILELTEILKECERPEIILADTCLAYLSLDEHVENRSKGCELSTQAGESFLDYAATSWYKHIHTLGEAEKRINKIQFVSSEQGQTIWLRRCENYDPYGELPISIWNIAIMIDTRWLAQILTRTIPQGLTNETGENYILQAAHSSFNVFRELILSEHSDRINISEEVVKAIVRNRKSGKEMMMILLGKYRANVAVTKRVAIAAMANWRTGKEIMILLLEKCGVDSVVTEEVVIAAAGSLFDGKDIMMLLFERCSASLLITEEVVKAAAGNLLDGRDIMVLLLEKRGTDLVISEEVVEMITKKKRTKNKLMMLVLEKRGSDMIITERIVKIIASGFGEEVMMLLLEKRGEDVVITEEVVKIIADRFKKEVMMLLASKQGADSIVPERVAKMMADGCRKGR</sequence>
<dbReference type="Pfam" id="PF23397">
    <property type="entry name" value="DUF7104"/>
    <property type="match status" value="7"/>
</dbReference>
<dbReference type="PANTHER" id="PTHR10039">
    <property type="entry name" value="AMELOGENIN"/>
    <property type="match status" value="1"/>
</dbReference>
<dbReference type="PANTHER" id="PTHR10039:SF14">
    <property type="entry name" value="NACHT DOMAIN-CONTAINING PROTEIN"/>
    <property type="match status" value="1"/>
</dbReference>
<organism evidence="3 4">
    <name type="scientific">Botrytis galanthina</name>
    <dbReference type="NCBI Taxonomy" id="278940"/>
    <lineage>
        <taxon>Eukaryota</taxon>
        <taxon>Fungi</taxon>
        <taxon>Dikarya</taxon>
        <taxon>Ascomycota</taxon>
        <taxon>Pezizomycotina</taxon>
        <taxon>Leotiomycetes</taxon>
        <taxon>Helotiales</taxon>
        <taxon>Sclerotiniaceae</taxon>
        <taxon>Botrytis</taxon>
    </lineage>
</organism>
<dbReference type="Proteomes" id="UP000308671">
    <property type="component" value="Unassembled WGS sequence"/>
</dbReference>
<dbReference type="SUPFAM" id="SSF52540">
    <property type="entry name" value="P-loop containing nucleoside triphosphate hydrolases"/>
    <property type="match status" value="1"/>
</dbReference>
<feature type="domain" description="Nephrocystin 3-like N-terminal" evidence="2">
    <location>
        <begin position="158"/>
        <end position="325"/>
    </location>
</feature>
<dbReference type="OrthoDB" id="7464126at2759"/>
<evidence type="ECO:0000256" key="1">
    <source>
        <dbReference type="ARBA" id="ARBA00022737"/>
    </source>
</evidence>
<proteinExistence type="predicted"/>
<keyword evidence="4" id="KW-1185">Reference proteome</keyword>
<dbReference type="Pfam" id="PF24883">
    <property type="entry name" value="NPHP3_N"/>
    <property type="match status" value="1"/>
</dbReference>
<dbReference type="EMBL" id="PQXL01000494">
    <property type="protein sequence ID" value="THV45391.1"/>
    <property type="molecule type" value="Genomic_DNA"/>
</dbReference>
<protein>
    <recommendedName>
        <fullName evidence="2">Nephrocystin 3-like N-terminal domain-containing protein</fullName>
    </recommendedName>
</protein>
<evidence type="ECO:0000313" key="4">
    <source>
        <dbReference type="Proteomes" id="UP000308671"/>
    </source>
</evidence>
<dbReference type="InterPro" id="IPR027417">
    <property type="entry name" value="P-loop_NTPase"/>
</dbReference>
<keyword evidence="1" id="KW-0677">Repeat</keyword>
<evidence type="ECO:0000313" key="3">
    <source>
        <dbReference type="EMBL" id="THV45391.1"/>
    </source>
</evidence>
<name>A0A4S8QN19_9HELO</name>
<dbReference type="Gene3D" id="3.40.50.300">
    <property type="entry name" value="P-loop containing nucleotide triphosphate hydrolases"/>
    <property type="match status" value="1"/>
</dbReference>
<evidence type="ECO:0000259" key="2">
    <source>
        <dbReference type="Pfam" id="PF24883"/>
    </source>
</evidence>
<comment type="caution">
    <text evidence="3">The sequence shown here is derived from an EMBL/GenBank/DDBJ whole genome shotgun (WGS) entry which is preliminary data.</text>
</comment>
<reference evidence="3 4" key="1">
    <citation type="submission" date="2017-12" db="EMBL/GenBank/DDBJ databases">
        <title>Comparative genomics of Botrytis spp.</title>
        <authorList>
            <person name="Valero-Jimenez C.A."/>
            <person name="Tapia P."/>
            <person name="Veloso J."/>
            <person name="Silva-Moreno E."/>
            <person name="Staats M."/>
            <person name="Valdes J.H."/>
            <person name="Van Kan J.A.L."/>
        </authorList>
    </citation>
    <scope>NUCLEOTIDE SEQUENCE [LARGE SCALE GENOMIC DNA]</scope>
    <source>
        <strain evidence="3 4">MUCL435</strain>
    </source>
</reference>
<dbReference type="AlphaFoldDB" id="A0A4S8QN19"/>
<gene>
    <name evidence="3" type="ORF">BGAL_0495g00050</name>
</gene>
<dbReference type="InterPro" id="IPR056884">
    <property type="entry name" value="NPHP3-like_N"/>
</dbReference>
<dbReference type="Gene3D" id="1.20.5.340">
    <property type="match status" value="4"/>
</dbReference>
<dbReference type="InterPro" id="IPR055530">
    <property type="entry name" value="DUF7104"/>
</dbReference>